<feature type="transmembrane region" description="Helical" evidence="7">
    <location>
        <begin position="77"/>
        <end position="95"/>
    </location>
</feature>
<evidence type="ECO:0000256" key="1">
    <source>
        <dbReference type="ARBA" id="ARBA00004651"/>
    </source>
</evidence>
<keyword evidence="3" id="KW-1003">Cell membrane</keyword>
<feature type="transmembrane region" description="Helical" evidence="7">
    <location>
        <begin position="167"/>
        <end position="196"/>
    </location>
</feature>
<dbReference type="RefSeq" id="WP_284360858.1">
    <property type="nucleotide sequence ID" value="NZ_BSNI01000001.1"/>
</dbReference>
<dbReference type="Gene3D" id="1.20.1250.20">
    <property type="entry name" value="MFS general substrate transporter like domains"/>
    <property type="match status" value="1"/>
</dbReference>
<feature type="transmembrane region" description="Helical" evidence="7">
    <location>
        <begin position="6"/>
        <end position="27"/>
    </location>
</feature>
<dbReference type="SUPFAM" id="SSF103473">
    <property type="entry name" value="MFS general substrate transporter"/>
    <property type="match status" value="1"/>
</dbReference>
<dbReference type="EMBL" id="BSNI01000001">
    <property type="protein sequence ID" value="GLQ15814.1"/>
    <property type="molecule type" value="Genomic_DNA"/>
</dbReference>
<dbReference type="CDD" id="cd06173">
    <property type="entry name" value="MFS_MefA_like"/>
    <property type="match status" value="1"/>
</dbReference>
<feature type="domain" description="Major facilitator superfamily (MFS) profile" evidence="8">
    <location>
        <begin position="1"/>
        <end position="202"/>
    </location>
</feature>
<name>A0ABQ5UKR2_9HYPH</name>
<reference evidence="9" key="1">
    <citation type="journal article" date="2014" name="Int. J. Syst. Evol. Microbiol.">
        <title>Complete genome of a new Firmicutes species belonging to the dominant human colonic microbiota ('Ruminococcus bicirculans') reveals two chromosomes and a selective capacity to utilize plant glucans.</title>
        <authorList>
            <consortium name="NISC Comparative Sequencing Program"/>
            <person name="Wegmann U."/>
            <person name="Louis P."/>
            <person name="Goesmann A."/>
            <person name="Henrissat B."/>
            <person name="Duncan S.H."/>
            <person name="Flint H.J."/>
        </authorList>
    </citation>
    <scope>NUCLEOTIDE SEQUENCE</scope>
    <source>
        <strain evidence="9">NBRC 107169</strain>
    </source>
</reference>
<sequence>MINPNFFKLFLASAASNLGDGIALIAFPWFASLLTRDPFLIALVPLFGRAPWLLFSLPAGVIIDRVDRRRLIFLTDIARAVLTVLVLGVVVSAVNGPAAEVTAQNNVLLPLGVLYAAALMLGMAEVLRDNAAQTILPSVVPSEQLENANSKLATVELVMNSLCGPPLAGFIIAISLALAFAVNAGILFLAALMVFLMAGQFKTFQPDDHVPAHWVADLKEGLRWLFQHILLRDLALLLGLTNGAYMMALATQVLFAQEILGLDPTGFGLLLTGAAFGGVIGGLAAPHLAKRFRSATLLRVSLFMFATESVIFGLNSNPYVAWAALFLGSSAGIVWNVVTVSLRQTIIPDRLLGRVNSVYRFFGWGMMPIGTFLGGVIVSVAAVAIGREWALRVPHLLAGLLMFGGLAVLHVRLTHAKIDAARAATKQIS</sequence>
<dbReference type="PANTHER" id="PTHR23513">
    <property type="entry name" value="INTEGRAL MEMBRANE EFFLUX PROTEIN-RELATED"/>
    <property type="match status" value="1"/>
</dbReference>
<proteinExistence type="predicted"/>
<feature type="transmembrane region" description="Helical" evidence="7">
    <location>
        <begin position="39"/>
        <end position="57"/>
    </location>
</feature>
<reference evidence="9" key="2">
    <citation type="submission" date="2023-01" db="EMBL/GenBank/DDBJ databases">
        <title>Draft genome sequence of Maritalea porphyrae strain NBRC 107169.</title>
        <authorList>
            <person name="Sun Q."/>
            <person name="Mori K."/>
        </authorList>
    </citation>
    <scope>NUCLEOTIDE SEQUENCE</scope>
    <source>
        <strain evidence="9">NBRC 107169</strain>
    </source>
</reference>
<evidence type="ECO:0000256" key="6">
    <source>
        <dbReference type="ARBA" id="ARBA00023136"/>
    </source>
</evidence>
<dbReference type="PROSITE" id="PS50850">
    <property type="entry name" value="MFS"/>
    <property type="match status" value="1"/>
</dbReference>
<feature type="transmembrane region" description="Helical" evidence="7">
    <location>
        <begin position="391"/>
        <end position="409"/>
    </location>
</feature>
<feature type="transmembrane region" description="Helical" evidence="7">
    <location>
        <begin position="297"/>
        <end position="314"/>
    </location>
</feature>
<comment type="subcellular location">
    <subcellularLocation>
        <location evidence="1">Cell membrane</location>
        <topology evidence="1">Multi-pass membrane protein</topology>
    </subcellularLocation>
</comment>
<evidence type="ECO:0000256" key="4">
    <source>
        <dbReference type="ARBA" id="ARBA00022692"/>
    </source>
</evidence>
<keyword evidence="6 7" id="KW-0472">Membrane</keyword>
<feature type="transmembrane region" description="Helical" evidence="7">
    <location>
        <begin position="107"/>
        <end position="127"/>
    </location>
</feature>
<feature type="transmembrane region" description="Helical" evidence="7">
    <location>
        <begin position="361"/>
        <end position="385"/>
    </location>
</feature>
<evidence type="ECO:0000256" key="2">
    <source>
        <dbReference type="ARBA" id="ARBA00022448"/>
    </source>
</evidence>
<keyword evidence="4 7" id="KW-0812">Transmembrane</keyword>
<feature type="transmembrane region" description="Helical" evidence="7">
    <location>
        <begin position="234"/>
        <end position="255"/>
    </location>
</feature>
<evidence type="ECO:0000313" key="9">
    <source>
        <dbReference type="EMBL" id="GLQ15814.1"/>
    </source>
</evidence>
<dbReference type="PANTHER" id="PTHR23513:SF6">
    <property type="entry name" value="MAJOR FACILITATOR SUPERFAMILY ASSOCIATED DOMAIN-CONTAINING PROTEIN"/>
    <property type="match status" value="1"/>
</dbReference>
<evidence type="ECO:0000313" key="10">
    <source>
        <dbReference type="Proteomes" id="UP001161405"/>
    </source>
</evidence>
<feature type="transmembrane region" description="Helical" evidence="7">
    <location>
        <begin position="320"/>
        <end position="340"/>
    </location>
</feature>
<dbReference type="Pfam" id="PF05977">
    <property type="entry name" value="MFS_3"/>
    <property type="match status" value="1"/>
</dbReference>
<evidence type="ECO:0000259" key="8">
    <source>
        <dbReference type="PROSITE" id="PS50850"/>
    </source>
</evidence>
<evidence type="ECO:0000256" key="5">
    <source>
        <dbReference type="ARBA" id="ARBA00022989"/>
    </source>
</evidence>
<dbReference type="InterPro" id="IPR036259">
    <property type="entry name" value="MFS_trans_sf"/>
</dbReference>
<accession>A0ABQ5UKR2</accession>
<keyword evidence="5 7" id="KW-1133">Transmembrane helix</keyword>
<gene>
    <name evidence="9" type="ORF">GCM10007879_00630</name>
</gene>
<feature type="transmembrane region" description="Helical" evidence="7">
    <location>
        <begin position="267"/>
        <end position="285"/>
    </location>
</feature>
<organism evidence="9 10">
    <name type="scientific">Maritalea porphyrae</name>
    <dbReference type="NCBI Taxonomy" id="880732"/>
    <lineage>
        <taxon>Bacteria</taxon>
        <taxon>Pseudomonadati</taxon>
        <taxon>Pseudomonadota</taxon>
        <taxon>Alphaproteobacteria</taxon>
        <taxon>Hyphomicrobiales</taxon>
        <taxon>Devosiaceae</taxon>
        <taxon>Maritalea</taxon>
    </lineage>
</organism>
<evidence type="ECO:0000256" key="3">
    <source>
        <dbReference type="ARBA" id="ARBA00022475"/>
    </source>
</evidence>
<keyword evidence="10" id="KW-1185">Reference proteome</keyword>
<evidence type="ECO:0000256" key="7">
    <source>
        <dbReference type="SAM" id="Phobius"/>
    </source>
</evidence>
<keyword evidence="2" id="KW-0813">Transport</keyword>
<comment type="caution">
    <text evidence="9">The sequence shown here is derived from an EMBL/GenBank/DDBJ whole genome shotgun (WGS) entry which is preliminary data.</text>
</comment>
<protein>
    <submittedName>
        <fullName evidence="9">MFS transporter</fullName>
    </submittedName>
</protein>
<dbReference type="InterPro" id="IPR020846">
    <property type="entry name" value="MFS_dom"/>
</dbReference>
<dbReference type="Proteomes" id="UP001161405">
    <property type="component" value="Unassembled WGS sequence"/>
</dbReference>
<dbReference type="InterPro" id="IPR010290">
    <property type="entry name" value="TM_effector"/>
</dbReference>